<feature type="non-terminal residue" evidence="1">
    <location>
        <position position="1"/>
    </location>
</feature>
<sequence>MEIRLAPPIWFLLTLLTKEGSVHHRL</sequence>
<keyword evidence="2" id="KW-1185">Reference proteome</keyword>
<evidence type="ECO:0000313" key="2">
    <source>
        <dbReference type="Proteomes" id="UP000652761"/>
    </source>
</evidence>
<dbReference type="Proteomes" id="UP000652761">
    <property type="component" value="Unassembled WGS sequence"/>
</dbReference>
<protein>
    <submittedName>
        <fullName evidence="1">Uncharacterized protein</fullName>
    </submittedName>
</protein>
<organism evidence="1 2">
    <name type="scientific">Colocasia esculenta</name>
    <name type="common">Wild taro</name>
    <name type="synonym">Arum esculentum</name>
    <dbReference type="NCBI Taxonomy" id="4460"/>
    <lineage>
        <taxon>Eukaryota</taxon>
        <taxon>Viridiplantae</taxon>
        <taxon>Streptophyta</taxon>
        <taxon>Embryophyta</taxon>
        <taxon>Tracheophyta</taxon>
        <taxon>Spermatophyta</taxon>
        <taxon>Magnoliopsida</taxon>
        <taxon>Liliopsida</taxon>
        <taxon>Araceae</taxon>
        <taxon>Aroideae</taxon>
        <taxon>Colocasieae</taxon>
        <taxon>Colocasia</taxon>
    </lineage>
</organism>
<name>A0A843UDS8_COLES</name>
<dbReference type="EMBL" id="NMUH01000583">
    <property type="protein sequence ID" value="MQL81708.1"/>
    <property type="molecule type" value="Genomic_DNA"/>
</dbReference>
<proteinExistence type="predicted"/>
<comment type="caution">
    <text evidence="1">The sequence shown here is derived from an EMBL/GenBank/DDBJ whole genome shotgun (WGS) entry which is preliminary data.</text>
</comment>
<reference evidence="1" key="1">
    <citation type="submission" date="2017-07" db="EMBL/GenBank/DDBJ databases">
        <title>Taro Niue Genome Assembly and Annotation.</title>
        <authorList>
            <person name="Atibalentja N."/>
            <person name="Keating K."/>
            <person name="Fields C.J."/>
        </authorList>
    </citation>
    <scope>NUCLEOTIDE SEQUENCE</scope>
    <source>
        <strain evidence="1">Niue_2</strain>
        <tissue evidence="1">Leaf</tissue>
    </source>
</reference>
<gene>
    <name evidence="1" type="ORF">Taro_014170</name>
</gene>
<accession>A0A843UDS8</accession>
<dbReference type="AlphaFoldDB" id="A0A843UDS8"/>
<evidence type="ECO:0000313" key="1">
    <source>
        <dbReference type="EMBL" id="MQL81708.1"/>
    </source>
</evidence>